<sequence>MTCKDRLPELRRRARDAGVSSEPGPSTEECLSHSEADPFIDDRHHRQIQEIVEEVQRIRYWIDEVVFNTRLVRSLHSDPTYHTNKVLQERVDALATSSNAVGLKVCGALRQLEERASASSAGLEGRVARLQCAATRRIYATALRDHYAALQSLRDTQLSLLRDQIKLTNVDITDEECERLLDSDNVSFFVDNLETERAAAQGALRDAEVRRDELVRVEATLTEVRDLFVQLAHLIAAQQDQVDSVEYYALQATERVEYGGRDLLKGTVSRRKARKKKIGLIICLTSGFFVVLLVLVYT</sequence>
<proteinExistence type="inferred from homology"/>
<dbReference type="GO" id="GO:0005886">
    <property type="term" value="C:plasma membrane"/>
    <property type="evidence" value="ECO:0007669"/>
    <property type="project" value="TreeGrafter"/>
</dbReference>
<dbReference type="InterPro" id="IPR010989">
    <property type="entry name" value="SNARE"/>
</dbReference>
<dbReference type="GO" id="GO:0048278">
    <property type="term" value="P:vesicle docking"/>
    <property type="evidence" value="ECO:0007669"/>
    <property type="project" value="TreeGrafter"/>
</dbReference>
<dbReference type="GO" id="GO:0005484">
    <property type="term" value="F:SNAP receptor activity"/>
    <property type="evidence" value="ECO:0007669"/>
    <property type="project" value="InterPro"/>
</dbReference>
<reference evidence="6 7" key="1">
    <citation type="submission" date="2023-11" db="EMBL/GenBank/DDBJ databases">
        <authorList>
            <person name="Okamura Y."/>
        </authorList>
    </citation>
    <scope>NUCLEOTIDE SEQUENCE [LARGE SCALE GENOMIC DNA]</scope>
</reference>
<dbReference type="Proteomes" id="UP001497472">
    <property type="component" value="Unassembled WGS sequence"/>
</dbReference>
<evidence type="ECO:0000259" key="5">
    <source>
        <dbReference type="PROSITE" id="PS50192"/>
    </source>
</evidence>
<gene>
    <name evidence="6" type="ORF">LNINA_LOCUS880</name>
</gene>
<keyword evidence="4" id="KW-1133">Transmembrane helix</keyword>
<dbReference type="GO" id="GO:0031201">
    <property type="term" value="C:SNARE complex"/>
    <property type="evidence" value="ECO:0007669"/>
    <property type="project" value="TreeGrafter"/>
</dbReference>
<dbReference type="InterPro" id="IPR006012">
    <property type="entry name" value="Syntaxin/epimorphin_CS"/>
</dbReference>
<feature type="region of interest" description="Disordered" evidence="3">
    <location>
        <begin position="1"/>
        <end position="32"/>
    </location>
</feature>
<evidence type="ECO:0000256" key="2">
    <source>
        <dbReference type="ARBA" id="ARBA00009063"/>
    </source>
</evidence>
<dbReference type="PANTHER" id="PTHR19957:SF307">
    <property type="entry name" value="PROTEIN SSO1-RELATED"/>
    <property type="match status" value="1"/>
</dbReference>
<keyword evidence="7" id="KW-1185">Reference proteome</keyword>
<feature type="compositionally biased region" description="Basic and acidic residues" evidence="3">
    <location>
        <begin position="1"/>
        <end position="11"/>
    </location>
</feature>
<dbReference type="GO" id="GO:0006886">
    <property type="term" value="P:intracellular protein transport"/>
    <property type="evidence" value="ECO:0007669"/>
    <property type="project" value="InterPro"/>
</dbReference>
<feature type="transmembrane region" description="Helical" evidence="4">
    <location>
        <begin position="278"/>
        <end position="297"/>
    </location>
</feature>
<dbReference type="PROSITE" id="PS50192">
    <property type="entry name" value="T_SNARE"/>
    <property type="match status" value="1"/>
</dbReference>
<name>A0AAV1IUG6_9NEOP</name>
<dbReference type="SUPFAM" id="SSF47661">
    <property type="entry name" value="t-snare proteins"/>
    <property type="match status" value="1"/>
</dbReference>
<protein>
    <recommendedName>
        <fullName evidence="5">t-SNARE coiled-coil homology domain-containing protein</fullName>
    </recommendedName>
</protein>
<dbReference type="PROSITE" id="PS00914">
    <property type="entry name" value="SYNTAXIN"/>
    <property type="match status" value="1"/>
</dbReference>
<dbReference type="GO" id="GO:0012505">
    <property type="term" value="C:endomembrane system"/>
    <property type="evidence" value="ECO:0007669"/>
    <property type="project" value="TreeGrafter"/>
</dbReference>
<evidence type="ECO:0000256" key="4">
    <source>
        <dbReference type="SAM" id="Phobius"/>
    </source>
</evidence>
<evidence type="ECO:0000313" key="7">
    <source>
        <dbReference type="Proteomes" id="UP001497472"/>
    </source>
</evidence>
<comment type="subcellular location">
    <subcellularLocation>
        <location evidence="1">Membrane</location>
        <topology evidence="1">Single-pass type IV membrane protein</topology>
    </subcellularLocation>
</comment>
<dbReference type="InterPro" id="IPR000727">
    <property type="entry name" value="T_SNARE_dom"/>
</dbReference>
<dbReference type="Gene3D" id="1.20.5.110">
    <property type="match status" value="1"/>
</dbReference>
<comment type="similarity">
    <text evidence="2">Belongs to the syntaxin family.</text>
</comment>
<dbReference type="SMART" id="SM00397">
    <property type="entry name" value="t_SNARE"/>
    <property type="match status" value="1"/>
</dbReference>
<evidence type="ECO:0000256" key="3">
    <source>
        <dbReference type="SAM" id="MobiDB-lite"/>
    </source>
</evidence>
<dbReference type="AlphaFoldDB" id="A0AAV1IUG6"/>
<evidence type="ECO:0000313" key="6">
    <source>
        <dbReference type="EMBL" id="CAK1540859.1"/>
    </source>
</evidence>
<dbReference type="GO" id="GO:0000149">
    <property type="term" value="F:SNARE binding"/>
    <property type="evidence" value="ECO:0007669"/>
    <property type="project" value="TreeGrafter"/>
</dbReference>
<dbReference type="PANTHER" id="PTHR19957">
    <property type="entry name" value="SYNTAXIN"/>
    <property type="match status" value="1"/>
</dbReference>
<dbReference type="Gene3D" id="1.20.58.70">
    <property type="match status" value="1"/>
</dbReference>
<evidence type="ECO:0000256" key="1">
    <source>
        <dbReference type="ARBA" id="ARBA00004211"/>
    </source>
</evidence>
<dbReference type="InterPro" id="IPR045242">
    <property type="entry name" value="Syntaxin"/>
</dbReference>
<accession>A0AAV1IUG6</accession>
<dbReference type="GO" id="GO:0006906">
    <property type="term" value="P:vesicle fusion"/>
    <property type="evidence" value="ECO:0007669"/>
    <property type="project" value="TreeGrafter"/>
</dbReference>
<feature type="domain" description="T-SNARE coiled-coil homology" evidence="5">
    <location>
        <begin position="210"/>
        <end position="266"/>
    </location>
</feature>
<keyword evidence="4" id="KW-0472">Membrane</keyword>
<comment type="caution">
    <text evidence="6">The sequence shown here is derived from an EMBL/GenBank/DDBJ whole genome shotgun (WGS) entry which is preliminary data.</text>
</comment>
<organism evidence="6 7">
    <name type="scientific">Leptosia nina</name>
    <dbReference type="NCBI Taxonomy" id="320188"/>
    <lineage>
        <taxon>Eukaryota</taxon>
        <taxon>Metazoa</taxon>
        <taxon>Ecdysozoa</taxon>
        <taxon>Arthropoda</taxon>
        <taxon>Hexapoda</taxon>
        <taxon>Insecta</taxon>
        <taxon>Pterygota</taxon>
        <taxon>Neoptera</taxon>
        <taxon>Endopterygota</taxon>
        <taxon>Lepidoptera</taxon>
        <taxon>Glossata</taxon>
        <taxon>Ditrysia</taxon>
        <taxon>Papilionoidea</taxon>
        <taxon>Pieridae</taxon>
        <taxon>Pierinae</taxon>
        <taxon>Leptosia</taxon>
    </lineage>
</organism>
<keyword evidence="4" id="KW-0812">Transmembrane</keyword>
<dbReference type="EMBL" id="CAVLEF010000001">
    <property type="protein sequence ID" value="CAK1540859.1"/>
    <property type="molecule type" value="Genomic_DNA"/>
</dbReference>
<dbReference type="GO" id="GO:0006887">
    <property type="term" value="P:exocytosis"/>
    <property type="evidence" value="ECO:0007669"/>
    <property type="project" value="TreeGrafter"/>
</dbReference>